<dbReference type="PANTHER" id="PTHR43610:SF1">
    <property type="entry name" value="N-ACETYLTRANSFERASE DOMAIN-CONTAINING PROTEIN"/>
    <property type="match status" value="1"/>
</dbReference>
<sequence>MEFIQQPLALNGVALVPLTQQHLPGLAAAIADGDLSQLFLTIVPAPERLESFYEKAMADYAAGLGLTYAIVCQSDNRVIGSTRFMRAVPEHRRVEIGFTFIAQRFQRTGVNTVCKYLLLCHAFEALNCLRVEFLTDCLNRRSRTALERIGAKYEGLLRKHMQMRDGRIRDSVIYSITGDEWPGIKQHLAFMMQNRPTDIAAR</sequence>
<proteinExistence type="predicted"/>
<evidence type="ECO:0000313" key="2">
    <source>
        <dbReference type="EMBL" id="MFC3155812.1"/>
    </source>
</evidence>
<gene>
    <name evidence="2" type="ORF">ACFOEB_11425</name>
</gene>
<keyword evidence="3" id="KW-1185">Reference proteome</keyword>
<dbReference type="SUPFAM" id="SSF55729">
    <property type="entry name" value="Acyl-CoA N-acyltransferases (Nat)"/>
    <property type="match status" value="1"/>
</dbReference>
<dbReference type="RefSeq" id="WP_339617072.1">
    <property type="nucleotide sequence ID" value="NZ_AP031500.1"/>
</dbReference>
<accession>A0ABV7HVW5</accession>
<feature type="domain" description="N-acetyltransferase" evidence="1">
    <location>
        <begin position="13"/>
        <end position="179"/>
    </location>
</feature>
<dbReference type="EMBL" id="JBHRTL010000007">
    <property type="protein sequence ID" value="MFC3155812.1"/>
    <property type="molecule type" value="Genomic_DNA"/>
</dbReference>
<organism evidence="2 3">
    <name type="scientific">Gilvimarinus japonicus</name>
    <dbReference type="NCBI Taxonomy" id="1796469"/>
    <lineage>
        <taxon>Bacteria</taxon>
        <taxon>Pseudomonadati</taxon>
        <taxon>Pseudomonadota</taxon>
        <taxon>Gammaproteobacteria</taxon>
        <taxon>Cellvibrionales</taxon>
        <taxon>Cellvibrionaceae</taxon>
        <taxon>Gilvimarinus</taxon>
    </lineage>
</organism>
<dbReference type="PROSITE" id="PS51186">
    <property type="entry name" value="GNAT"/>
    <property type="match status" value="1"/>
</dbReference>
<evidence type="ECO:0000259" key="1">
    <source>
        <dbReference type="PROSITE" id="PS51186"/>
    </source>
</evidence>
<dbReference type="Gene3D" id="3.40.630.30">
    <property type="match status" value="1"/>
</dbReference>
<name>A0ABV7HVW5_9GAMM</name>
<dbReference type="PANTHER" id="PTHR43610">
    <property type="entry name" value="BLL6696 PROTEIN"/>
    <property type="match status" value="1"/>
</dbReference>
<protein>
    <submittedName>
        <fullName evidence="2">GNAT family protein</fullName>
    </submittedName>
</protein>
<dbReference type="Proteomes" id="UP001595548">
    <property type="component" value="Unassembled WGS sequence"/>
</dbReference>
<reference evidence="3" key="1">
    <citation type="journal article" date="2019" name="Int. J. Syst. Evol. Microbiol.">
        <title>The Global Catalogue of Microorganisms (GCM) 10K type strain sequencing project: providing services to taxonomists for standard genome sequencing and annotation.</title>
        <authorList>
            <consortium name="The Broad Institute Genomics Platform"/>
            <consortium name="The Broad Institute Genome Sequencing Center for Infectious Disease"/>
            <person name="Wu L."/>
            <person name="Ma J."/>
        </authorList>
    </citation>
    <scope>NUCLEOTIDE SEQUENCE [LARGE SCALE GENOMIC DNA]</scope>
    <source>
        <strain evidence="3">KCTC 52141</strain>
    </source>
</reference>
<comment type="caution">
    <text evidence="2">The sequence shown here is derived from an EMBL/GenBank/DDBJ whole genome shotgun (WGS) entry which is preliminary data.</text>
</comment>
<evidence type="ECO:0000313" key="3">
    <source>
        <dbReference type="Proteomes" id="UP001595548"/>
    </source>
</evidence>
<dbReference type="InterPro" id="IPR016181">
    <property type="entry name" value="Acyl_CoA_acyltransferase"/>
</dbReference>
<dbReference type="InterPro" id="IPR000182">
    <property type="entry name" value="GNAT_dom"/>
</dbReference>
<dbReference type="Pfam" id="PF13302">
    <property type="entry name" value="Acetyltransf_3"/>
    <property type="match status" value="1"/>
</dbReference>